<sequence>MGRPKFRKTGYKHVTRNTLLPLAASMVRATSLQNHLALEALRSRYGASLHVTLLFRTVYLTYLLRDTIEQGCELDVFQDAESALYQCSLRADEDGSWQLAEADIDALKIVLTVHDWQLQLVPAHVYESACAHLLDYLISGEKTVIPASSGDGVDRKV</sequence>
<evidence type="ECO:0000313" key="1">
    <source>
        <dbReference type="EMBL" id="PVX61117.1"/>
    </source>
</evidence>
<keyword evidence="2" id="KW-1185">Reference proteome</keyword>
<evidence type="ECO:0000313" key="2">
    <source>
        <dbReference type="Proteomes" id="UP000245712"/>
    </source>
</evidence>
<proteinExistence type="predicted"/>
<evidence type="ECO:0008006" key="3">
    <source>
        <dbReference type="Google" id="ProtNLM"/>
    </source>
</evidence>
<comment type="caution">
    <text evidence="1">The sequence shown here is derived from an EMBL/GenBank/DDBJ whole genome shotgun (WGS) entry which is preliminary data.</text>
</comment>
<dbReference type="Proteomes" id="UP000245712">
    <property type="component" value="Unassembled WGS sequence"/>
</dbReference>
<accession>A0ABX5KC72</accession>
<name>A0ABX5KC72_9BURK</name>
<gene>
    <name evidence="1" type="ORF">C7402_1443</name>
</gene>
<reference evidence="1 2" key="1">
    <citation type="submission" date="2018-05" db="EMBL/GenBank/DDBJ databases">
        <title>Genomic Encyclopedia of Type Strains, Phase IV (KMG-V): Genome sequencing to study the core and pangenomes of soil and plant-associated prokaryotes.</title>
        <authorList>
            <person name="Whitman W."/>
        </authorList>
    </citation>
    <scope>NUCLEOTIDE SEQUENCE [LARGE SCALE GENOMIC DNA]</scope>
    <source>
        <strain evidence="1 2">SCZa-39</strain>
    </source>
</reference>
<protein>
    <recommendedName>
        <fullName evidence="3">Fis family transcriptional regulator</fullName>
    </recommendedName>
</protein>
<organism evidence="1 2">
    <name type="scientific">Paraburkholderia unamae</name>
    <dbReference type="NCBI Taxonomy" id="219649"/>
    <lineage>
        <taxon>Bacteria</taxon>
        <taxon>Pseudomonadati</taxon>
        <taxon>Pseudomonadota</taxon>
        <taxon>Betaproteobacteria</taxon>
        <taxon>Burkholderiales</taxon>
        <taxon>Burkholderiaceae</taxon>
        <taxon>Paraburkholderia</taxon>
    </lineage>
</organism>
<dbReference type="EMBL" id="QEOB01000044">
    <property type="protein sequence ID" value="PVX61117.1"/>
    <property type="molecule type" value="Genomic_DNA"/>
</dbReference>
<dbReference type="RefSeq" id="WP_116615057.1">
    <property type="nucleotide sequence ID" value="NZ_CAJZAT010000027.1"/>
</dbReference>